<gene>
    <name evidence="2" type="ORF">AERO8C_150278</name>
</gene>
<dbReference type="InterPro" id="IPR003959">
    <property type="entry name" value="ATPase_AAA_core"/>
</dbReference>
<proteinExistence type="predicted"/>
<dbReference type="GO" id="GO:0005524">
    <property type="term" value="F:ATP binding"/>
    <property type="evidence" value="ECO:0007669"/>
    <property type="project" value="InterPro"/>
</dbReference>
<protein>
    <recommendedName>
        <fullName evidence="1">ATPase AAA-type core domain-containing protein</fullName>
    </recommendedName>
</protein>
<dbReference type="Gene3D" id="3.40.50.300">
    <property type="entry name" value="P-loop containing nucleotide triphosphate hydrolases"/>
    <property type="match status" value="2"/>
</dbReference>
<dbReference type="InterPro" id="IPR027417">
    <property type="entry name" value="P-loop_NTPase"/>
</dbReference>
<dbReference type="EMBL" id="CABWLC010000007">
    <property type="protein sequence ID" value="VXA83618.1"/>
    <property type="molecule type" value="Genomic_DNA"/>
</dbReference>
<organism evidence="2 3">
    <name type="scientific">Aeromonas veronii</name>
    <dbReference type="NCBI Taxonomy" id="654"/>
    <lineage>
        <taxon>Bacteria</taxon>
        <taxon>Pseudomonadati</taxon>
        <taxon>Pseudomonadota</taxon>
        <taxon>Gammaproteobacteria</taxon>
        <taxon>Aeromonadales</taxon>
        <taxon>Aeromonadaceae</taxon>
        <taxon>Aeromonas</taxon>
    </lineage>
</organism>
<sequence>MYIKRIEIETIKTFKKFTWELTDAEHPAGWHVLLGRNGSGKSSFIRCAAVCLSGPLESMRTGESFKEWISKGSSTGLVRLHILPDSQVDKWTMAGRRDTKEVNGFSYSVRIDESGIVQQVNNNAANAKGTVWGVKPGWFSASYGPFRRFTGGNAAKSPLFYTSPKLARHLSVFGEDVALTEIMSWLKDLKFKSLEESGSSSEKLLNRITDFVNQDELLPNGVKLNDINSEGVYFNDAGGATVGINSLSDGYRSVLSMMLELIRQMVICYGTEDIFTEDNSVVKMPGVVFIDEVDVHLHPSWQRKIGIWLTKHFPKIQFIVTTHSALVCQAATAGSVWVLPNANGGIRGGRIKGAELDRLLYGNILEAFGSGAFGVDVGRSEQAYTMLQELAQLNVKSIHESLIAEEQKRLEHLRSVFVLNEGNDSEDFL</sequence>
<name>A0A653KWM7_AERVE</name>
<dbReference type="SUPFAM" id="SSF52540">
    <property type="entry name" value="P-loop containing nucleoside triphosphate hydrolases"/>
    <property type="match status" value="1"/>
</dbReference>
<evidence type="ECO:0000313" key="3">
    <source>
        <dbReference type="Proteomes" id="UP000439123"/>
    </source>
</evidence>
<evidence type="ECO:0000313" key="2">
    <source>
        <dbReference type="EMBL" id="VXA83618.1"/>
    </source>
</evidence>
<dbReference type="GO" id="GO:0016887">
    <property type="term" value="F:ATP hydrolysis activity"/>
    <property type="evidence" value="ECO:0007669"/>
    <property type="project" value="InterPro"/>
</dbReference>
<feature type="domain" description="ATPase AAA-type core" evidence="1">
    <location>
        <begin position="213"/>
        <end position="327"/>
    </location>
</feature>
<reference evidence="2 3" key="1">
    <citation type="submission" date="2019-10" db="EMBL/GenBank/DDBJ databases">
        <authorList>
            <person name="Karimi E."/>
        </authorList>
    </citation>
    <scope>NUCLEOTIDE SEQUENCE [LARGE SCALE GENOMIC DNA]</scope>
    <source>
        <strain evidence="2">Aeromonas sp. 8C</strain>
    </source>
</reference>
<dbReference type="InterPro" id="IPR051396">
    <property type="entry name" value="Bact_Antivir_Def_Nuclease"/>
</dbReference>
<evidence type="ECO:0000259" key="1">
    <source>
        <dbReference type="Pfam" id="PF13304"/>
    </source>
</evidence>
<dbReference type="Proteomes" id="UP000439123">
    <property type="component" value="Unassembled WGS sequence"/>
</dbReference>
<accession>A0A653KWM7</accession>
<dbReference type="PANTHER" id="PTHR43581:SF2">
    <property type="entry name" value="EXCINUCLEASE ATPASE SUBUNIT"/>
    <property type="match status" value="1"/>
</dbReference>
<dbReference type="AlphaFoldDB" id="A0A653KWM7"/>
<dbReference type="PANTHER" id="PTHR43581">
    <property type="entry name" value="ATP/GTP PHOSPHATASE"/>
    <property type="match status" value="1"/>
</dbReference>
<dbReference type="Pfam" id="PF13304">
    <property type="entry name" value="AAA_21"/>
    <property type="match status" value="1"/>
</dbReference>